<name>A0AAE0CCL1_9CHLO</name>
<proteinExistence type="predicted"/>
<organism evidence="1 2">
    <name type="scientific">Cymbomonas tetramitiformis</name>
    <dbReference type="NCBI Taxonomy" id="36881"/>
    <lineage>
        <taxon>Eukaryota</taxon>
        <taxon>Viridiplantae</taxon>
        <taxon>Chlorophyta</taxon>
        <taxon>Pyramimonadophyceae</taxon>
        <taxon>Pyramimonadales</taxon>
        <taxon>Pyramimonadaceae</taxon>
        <taxon>Cymbomonas</taxon>
    </lineage>
</organism>
<comment type="caution">
    <text evidence="1">The sequence shown here is derived from an EMBL/GenBank/DDBJ whole genome shotgun (WGS) entry which is preliminary data.</text>
</comment>
<evidence type="ECO:0000313" key="1">
    <source>
        <dbReference type="EMBL" id="KAK3251824.1"/>
    </source>
</evidence>
<accession>A0AAE0CCL1</accession>
<reference evidence="1 2" key="1">
    <citation type="journal article" date="2015" name="Genome Biol. Evol.">
        <title>Comparative Genomics of a Bacterivorous Green Alga Reveals Evolutionary Causalities and Consequences of Phago-Mixotrophic Mode of Nutrition.</title>
        <authorList>
            <person name="Burns J.A."/>
            <person name="Paasch A."/>
            <person name="Narechania A."/>
            <person name="Kim E."/>
        </authorList>
    </citation>
    <scope>NUCLEOTIDE SEQUENCE [LARGE SCALE GENOMIC DNA]</scope>
    <source>
        <strain evidence="1 2">PLY_AMNH</strain>
    </source>
</reference>
<evidence type="ECO:0000313" key="2">
    <source>
        <dbReference type="Proteomes" id="UP001190700"/>
    </source>
</evidence>
<dbReference type="EMBL" id="LGRX02025811">
    <property type="protein sequence ID" value="KAK3251824.1"/>
    <property type="molecule type" value="Genomic_DNA"/>
</dbReference>
<dbReference type="AlphaFoldDB" id="A0AAE0CCL1"/>
<dbReference type="Proteomes" id="UP001190700">
    <property type="component" value="Unassembled WGS sequence"/>
</dbReference>
<protein>
    <submittedName>
        <fullName evidence="1">Uncharacterized protein</fullName>
    </submittedName>
</protein>
<sequence>MLAACELPPAGADLEDDGVASITRITFHPNYRVPSPSYTESMRTWQGASMDVRFSAQLRLSKALQPGTTVQQLMEALVVHNGNVTGCREDSRWSGRVFILRGILTQANPWRLTSTQLSIRLLADSVAANHDGLYFPPTVAAAMYQHRPVGELFSIDTLQTNEGAITDKSTVRGKLHYF</sequence>
<keyword evidence="2" id="KW-1185">Reference proteome</keyword>
<gene>
    <name evidence="1" type="ORF">CYMTET_38850</name>
</gene>